<gene>
    <name evidence="3" type="ORF">ECPE_LOCUS15184</name>
</gene>
<dbReference type="InterPro" id="IPR001680">
    <property type="entry name" value="WD40_rpt"/>
</dbReference>
<name>A0A183B7J9_9TREM</name>
<dbReference type="SUPFAM" id="SSF50978">
    <property type="entry name" value="WD40 repeat-like"/>
    <property type="match status" value="1"/>
</dbReference>
<feature type="compositionally biased region" description="Polar residues" evidence="2">
    <location>
        <begin position="281"/>
        <end position="299"/>
    </location>
</feature>
<dbReference type="Pfam" id="PF00400">
    <property type="entry name" value="WD40"/>
    <property type="match status" value="2"/>
</dbReference>
<dbReference type="SMART" id="SM00320">
    <property type="entry name" value="WD40"/>
    <property type="match status" value="4"/>
</dbReference>
<dbReference type="EMBL" id="UZAN01059786">
    <property type="protein sequence ID" value="VDP92456.1"/>
    <property type="molecule type" value="Genomic_DNA"/>
</dbReference>
<accession>A0A183B7J9</accession>
<keyword evidence="4" id="KW-1185">Reference proteome</keyword>
<dbReference type="InterPro" id="IPR036322">
    <property type="entry name" value="WD40_repeat_dom_sf"/>
</dbReference>
<organism evidence="5">
    <name type="scientific">Echinostoma caproni</name>
    <dbReference type="NCBI Taxonomy" id="27848"/>
    <lineage>
        <taxon>Eukaryota</taxon>
        <taxon>Metazoa</taxon>
        <taxon>Spiralia</taxon>
        <taxon>Lophotrochozoa</taxon>
        <taxon>Platyhelminthes</taxon>
        <taxon>Trematoda</taxon>
        <taxon>Digenea</taxon>
        <taxon>Plagiorchiida</taxon>
        <taxon>Echinostomata</taxon>
        <taxon>Echinostomatoidea</taxon>
        <taxon>Echinostomatidae</taxon>
        <taxon>Echinostoma</taxon>
    </lineage>
</organism>
<dbReference type="InterPro" id="IPR015943">
    <property type="entry name" value="WD40/YVTN_repeat-like_dom_sf"/>
</dbReference>
<reference evidence="3 4" key="2">
    <citation type="submission" date="2018-11" db="EMBL/GenBank/DDBJ databases">
        <authorList>
            <consortium name="Pathogen Informatics"/>
        </authorList>
    </citation>
    <scope>NUCLEOTIDE SEQUENCE [LARGE SCALE GENOMIC DNA]</scope>
    <source>
        <strain evidence="3 4">Egypt</strain>
    </source>
</reference>
<dbReference type="AlphaFoldDB" id="A0A183B7J9"/>
<evidence type="ECO:0000313" key="3">
    <source>
        <dbReference type="EMBL" id="VDP92456.1"/>
    </source>
</evidence>
<protein>
    <submittedName>
        <fullName evidence="5">WD_REPEATS_REGION domain-containing protein</fullName>
    </submittedName>
</protein>
<evidence type="ECO:0000313" key="5">
    <source>
        <dbReference type="WBParaSite" id="ECPE_0001522401-mRNA-1"/>
    </source>
</evidence>
<evidence type="ECO:0000256" key="1">
    <source>
        <dbReference type="PROSITE-ProRule" id="PRU00221"/>
    </source>
</evidence>
<dbReference type="OrthoDB" id="427368at2759"/>
<evidence type="ECO:0000256" key="2">
    <source>
        <dbReference type="SAM" id="MobiDB-lite"/>
    </source>
</evidence>
<evidence type="ECO:0000313" key="4">
    <source>
        <dbReference type="Proteomes" id="UP000272942"/>
    </source>
</evidence>
<feature type="region of interest" description="Disordered" evidence="2">
    <location>
        <begin position="278"/>
        <end position="299"/>
    </location>
</feature>
<dbReference type="PROSITE" id="PS50082">
    <property type="entry name" value="WD_REPEATS_2"/>
    <property type="match status" value="1"/>
</dbReference>
<dbReference type="WBParaSite" id="ECPE_0001522401-mRNA-1">
    <property type="protein sequence ID" value="ECPE_0001522401-mRNA-1"/>
    <property type="gene ID" value="ECPE_0001522401"/>
</dbReference>
<proteinExistence type="predicted"/>
<reference evidence="5" key="1">
    <citation type="submission" date="2016-06" db="UniProtKB">
        <authorList>
            <consortium name="WormBaseParasite"/>
        </authorList>
    </citation>
    <scope>IDENTIFICATION</scope>
</reference>
<dbReference type="Proteomes" id="UP000272942">
    <property type="component" value="Unassembled WGS sequence"/>
</dbReference>
<feature type="repeat" description="WD" evidence="1">
    <location>
        <begin position="239"/>
        <end position="271"/>
    </location>
</feature>
<sequence length="363" mass="40286">MRSASIKLLRLTENCGVVDQPINTSAILWFFLNLATSDLEIQNGWISRTRHGPLADRLSAMRQFVATNSSILTKYPVLFTQLAANYEASPWIRQLGLSQLQSEIDSSDVNRFHFLVRRQAETDARALMPHTIHQPTEVATVVALSPDSHVLVYGTIAGAISVVDASTLREIRSFYGHGGAVLSLCFLEDYRTATAATYRKSQSEYSLASTAQDQTVCLWLIQGLGNTEESVGRRLISWTGPQRRAITCSAWHPDLGLLATGSLDCTVVLWKPPRTLRELSPKQTESGTSGSSRPSDYRILSTQNSPVSSLVFRLPNDAASQPQTDLAVGCWDGKVRIFDLTELRLKTVSFQQLMLNHIYSKRN</sequence>
<dbReference type="Gene3D" id="2.130.10.10">
    <property type="entry name" value="YVTN repeat-like/Quinoprotein amine dehydrogenase"/>
    <property type="match status" value="1"/>
</dbReference>
<keyword evidence="1" id="KW-0853">WD repeat</keyword>
<dbReference type="PANTHER" id="PTHR19879">
    <property type="entry name" value="TRANSCRIPTION INITIATION FACTOR TFIID"/>
    <property type="match status" value="1"/>
</dbReference>
<dbReference type="PANTHER" id="PTHR19879:SF9">
    <property type="entry name" value="TRANSCRIPTION INITIATION FACTOR TFIID SUBUNIT 5"/>
    <property type="match status" value="1"/>
</dbReference>